<reference evidence="1" key="1">
    <citation type="submission" date="2018-05" db="EMBL/GenBank/DDBJ databases">
        <authorList>
            <person name="Lanie J.A."/>
            <person name="Ng W.-L."/>
            <person name="Kazmierczak K.M."/>
            <person name="Andrzejewski T.M."/>
            <person name="Davidsen T.M."/>
            <person name="Wayne K.J."/>
            <person name="Tettelin H."/>
            <person name="Glass J.I."/>
            <person name="Rusch D."/>
            <person name="Podicherti R."/>
            <person name="Tsui H.-C.T."/>
            <person name="Winkler M.E."/>
        </authorList>
    </citation>
    <scope>NUCLEOTIDE SEQUENCE</scope>
</reference>
<sequence length="87" mass="10058">MINLEQKNLNIPHTKETKFLSFDGSVEITSQHQRPDRFRNLEEIPNEVIRIGRGGGYSYAAPSFGKNILTQEMTSFNRILEFDKKSQ</sequence>
<dbReference type="AlphaFoldDB" id="A0A382JFR4"/>
<gene>
    <name evidence="1" type="ORF">METZ01_LOCUS263824</name>
</gene>
<proteinExistence type="predicted"/>
<feature type="non-terminal residue" evidence="1">
    <location>
        <position position="87"/>
    </location>
</feature>
<protein>
    <submittedName>
        <fullName evidence="1">Uncharacterized protein</fullName>
    </submittedName>
</protein>
<dbReference type="EMBL" id="UINC01074101">
    <property type="protein sequence ID" value="SVC10970.1"/>
    <property type="molecule type" value="Genomic_DNA"/>
</dbReference>
<organism evidence="1">
    <name type="scientific">marine metagenome</name>
    <dbReference type="NCBI Taxonomy" id="408172"/>
    <lineage>
        <taxon>unclassified sequences</taxon>
        <taxon>metagenomes</taxon>
        <taxon>ecological metagenomes</taxon>
    </lineage>
</organism>
<accession>A0A382JFR4</accession>
<evidence type="ECO:0000313" key="1">
    <source>
        <dbReference type="EMBL" id="SVC10970.1"/>
    </source>
</evidence>
<name>A0A382JFR4_9ZZZZ</name>